<gene>
    <name evidence="13" type="ORF">LOD99_7341</name>
</gene>
<evidence type="ECO:0000259" key="12">
    <source>
        <dbReference type="PROSITE" id="PS51195"/>
    </source>
</evidence>
<dbReference type="GO" id="GO:0003676">
    <property type="term" value="F:nucleic acid binding"/>
    <property type="evidence" value="ECO:0007669"/>
    <property type="project" value="InterPro"/>
</dbReference>
<dbReference type="AlphaFoldDB" id="A0AAV7JU60"/>
<evidence type="ECO:0000256" key="9">
    <source>
        <dbReference type="RuleBase" id="RU000492"/>
    </source>
</evidence>
<dbReference type="InterPro" id="IPR000629">
    <property type="entry name" value="RNA-helicase_DEAD-box_CS"/>
</dbReference>
<dbReference type="GO" id="GO:0003724">
    <property type="term" value="F:RNA helicase activity"/>
    <property type="evidence" value="ECO:0007669"/>
    <property type="project" value="UniProtKB-EC"/>
</dbReference>
<evidence type="ECO:0000256" key="7">
    <source>
        <dbReference type="ARBA" id="ARBA00038316"/>
    </source>
</evidence>
<evidence type="ECO:0000259" key="11">
    <source>
        <dbReference type="PROSITE" id="PS51194"/>
    </source>
</evidence>
<dbReference type="PROSITE" id="PS51194">
    <property type="entry name" value="HELICASE_CTER"/>
    <property type="match status" value="1"/>
</dbReference>
<evidence type="ECO:0000256" key="1">
    <source>
        <dbReference type="ARBA" id="ARBA00004496"/>
    </source>
</evidence>
<accession>A0AAV7JU60</accession>
<keyword evidence="3 9" id="KW-0547">Nucleotide-binding</keyword>
<keyword evidence="6 9" id="KW-0067">ATP-binding</keyword>
<dbReference type="InterPro" id="IPR027417">
    <property type="entry name" value="P-loop_NTPase"/>
</dbReference>
<protein>
    <recommendedName>
        <fullName evidence="2">RNA helicase</fullName>
        <ecNumber evidence="2">3.6.4.13</ecNumber>
    </recommendedName>
</protein>
<dbReference type="GO" id="GO:0016787">
    <property type="term" value="F:hydrolase activity"/>
    <property type="evidence" value="ECO:0007669"/>
    <property type="project" value="UniProtKB-KW"/>
</dbReference>
<dbReference type="PROSITE" id="PS51192">
    <property type="entry name" value="HELICASE_ATP_BIND_1"/>
    <property type="match status" value="1"/>
</dbReference>
<dbReference type="PROSITE" id="PS00039">
    <property type="entry name" value="DEAD_ATP_HELICASE"/>
    <property type="match status" value="1"/>
</dbReference>
<evidence type="ECO:0000256" key="8">
    <source>
        <dbReference type="PROSITE-ProRule" id="PRU00552"/>
    </source>
</evidence>
<comment type="subcellular location">
    <subcellularLocation>
        <location evidence="1">Cytoplasm</location>
    </subcellularLocation>
</comment>
<dbReference type="InterPro" id="IPR014001">
    <property type="entry name" value="Helicase_ATP-bd"/>
</dbReference>
<dbReference type="EC" id="3.6.4.13" evidence="2"/>
<keyword evidence="5 9" id="KW-0347">Helicase</keyword>
<evidence type="ECO:0000256" key="5">
    <source>
        <dbReference type="ARBA" id="ARBA00022806"/>
    </source>
</evidence>
<proteinExistence type="inferred from homology"/>
<evidence type="ECO:0000313" key="14">
    <source>
        <dbReference type="Proteomes" id="UP001165289"/>
    </source>
</evidence>
<reference evidence="13 14" key="1">
    <citation type="journal article" date="2023" name="BMC Biol.">
        <title>The compact genome of the sponge Oopsacas minuta (Hexactinellida) is lacking key metazoan core genes.</title>
        <authorList>
            <person name="Santini S."/>
            <person name="Schenkelaars Q."/>
            <person name="Jourda C."/>
            <person name="Duchesne M."/>
            <person name="Belahbib H."/>
            <person name="Rocher C."/>
            <person name="Selva M."/>
            <person name="Riesgo A."/>
            <person name="Vervoort M."/>
            <person name="Leys S.P."/>
            <person name="Kodjabachian L."/>
            <person name="Le Bivic A."/>
            <person name="Borchiellini C."/>
            <person name="Claverie J.M."/>
            <person name="Renard E."/>
        </authorList>
    </citation>
    <scope>NUCLEOTIDE SEQUENCE [LARGE SCALE GENOMIC DNA]</scope>
    <source>
        <strain evidence="13">SPO-2</strain>
    </source>
</reference>
<dbReference type="GO" id="GO:0005737">
    <property type="term" value="C:cytoplasm"/>
    <property type="evidence" value="ECO:0007669"/>
    <property type="project" value="UniProtKB-SubCell"/>
</dbReference>
<keyword evidence="14" id="KW-1185">Reference proteome</keyword>
<dbReference type="CDD" id="cd17940">
    <property type="entry name" value="DEADc_DDX6"/>
    <property type="match status" value="1"/>
</dbReference>
<evidence type="ECO:0000256" key="2">
    <source>
        <dbReference type="ARBA" id="ARBA00012552"/>
    </source>
</evidence>
<feature type="short sequence motif" description="Q motif" evidence="8">
    <location>
        <begin position="51"/>
        <end position="79"/>
    </location>
</feature>
<dbReference type="Gene3D" id="3.40.50.300">
    <property type="entry name" value="P-loop containing nucleotide triphosphate hydrolases"/>
    <property type="match status" value="2"/>
</dbReference>
<dbReference type="Pfam" id="PF00270">
    <property type="entry name" value="DEAD"/>
    <property type="match status" value="1"/>
</dbReference>
<name>A0AAV7JU60_9METZ</name>
<evidence type="ECO:0000256" key="4">
    <source>
        <dbReference type="ARBA" id="ARBA00022801"/>
    </source>
</evidence>
<dbReference type="EMBL" id="JAKMXF010000299">
    <property type="protein sequence ID" value="KAI6652327.1"/>
    <property type="molecule type" value="Genomic_DNA"/>
</dbReference>
<evidence type="ECO:0000256" key="6">
    <source>
        <dbReference type="ARBA" id="ARBA00022840"/>
    </source>
</evidence>
<dbReference type="PANTHER" id="PTHR47960">
    <property type="entry name" value="DEAD-BOX ATP-DEPENDENT RNA HELICASE 50"/>
    <property type="match status" value="1"/>
</dbReference>
<dbReference type="Pfam" id="PF00271">
    <property type="entry name" value="Helicase_C"/>
    <property type="match status" value="1"/>
</dbReference>
<dbReference type="InterPro" id="IPR014014">
    <property type="entry name" value="RNA_helicase_DEAD_Q_motif"/>
</dbReference>
<dbReference type="SMART" id="SM00490">
    <property type="entry name" value="HELICc"/>
    <property type="match status" value="1"/>
</dbReference>
<evidence type="ECO:0000313" key="13">
    <source>
        <dbReference type="EMBL" id="KAI6652327.1"/>
    </source>
</evidence>
<feature type="domain" description="Helicase ATP-binding" evidence="10">
    <location>
        <begin position="82"/>
        <end position="252"/>
    </location>
</feature>
<dbReference type="InterPro" id="IPR001650">
    <property type="entry name" value="Helicase_C-like"/>
</dbReference>
<dbReference type="SUPFAM" id="SSF52540">
    <property type="entry name" value="P-loop containing nucleoside triphosphate hydrolases"/>
    <property type="match status" value="1"/>
</dbReference>
<keyword evidence="4 9" id="KW-0378">Hydrolase</keyword>
<dbReference type="SMART" id="SM00487">
    <property type="entry name" value="DEXDc"/>
    <property type="match status" value="1"/>
</dbReference>
<dbReference type="InterPro" id="IPR011545">
    <property type="entry name" value="DEAD/DEAH_box_helicase_dom"/>
</dbReference>
<feature type="domain" description="Helicase C-terminal" evidence="11">
    <location>
        <begin position="262"/>
        <end position="422"/>
    </location>
</feature>
<dbReference type="PROSITE" id="PS51195">
    <property type="entry name" value="Q_MOTIF"/>
    <property type="match status" value="1"/>
</dbReference>
<feature type="domain" description="DEAD-box RNA helicase Q" evidence="12">
    <location>
        <begin position="51"/>
        <end position="79"/>
    </location>
</feature>
<organism evidence="13 14">
    <name type="scientific">Oopsacas minuta</name>
    <dbReference type="NCBI Taxonomy" id="111878"/>
    <lineage>
        <taxon>Eukaryota</taxon>
        <taxon>Metazoa</taxon>
        <taxon>Porifera</taxon>
        <taxon>Hexactinellida</taxon>
        <taxon>Hexasterophora</taxon>
        <taxon>Lyssacinosida</taxon>
        <taxon>Leucopsacidae</taxon>
        <taxon>Oopsacas</taxon>
    </lineage>
</organism>
<dbReference type="GO" id="GO:0005524">
    <property type="term" value="F:ATP binding"/>
    <property type="evidence" value="ECO:0007669"/>
    <property type="project" value="UniProtKB-KW"/>
</dbReference>
<comment type="similarity">
    <text evidence="7">Belongs to the DEAD box helicase family. DDX6/DHH1 subfamily.</text>
</comment>
<evidence type="ECO:0000256" key="3">
    <source>
        <dbReference type="ARBA" id="ARBA00022741"/>
    </source>
</evidence>
<comment type="caution">
    <text evidence="13">The sequence shown here is derived from an EMBL/GenBank/DDBJ whole genome shotgun (WGS) entry which is preliminary data.</text>
</comment>
<sequence length="491" mass="55695">MTAIVEQPMNLITQANGEFLAHKSVSWKEGLVRPIRDMRVRTEDVTVTKGHEFEDYNLRRDLLMGIYEMGFERPSPVQEESIPAILEGRDVLARAKNGTGKTAAYLVPLLQKVSPLKPFIQAIVIVPTRELAMQTSSIAKSLCKHSDVRVVVVTGGTILKEDILRLEGVVHVMIGTPGRLFDLIRKGVANMDQCKIMVMDEADKLLSMDINHCIIQIINFLPPARQLLQFSATFPLSVKTFSDKYLLNPHEVNLMNELTLKGVTQYYAYLEERQKVHCLNTLFKKLQIHQSVIFCSSRNRVELLSRKISELGYSCFYIHSGMHQTYRNKVFHDFRKGNCRHLVSTDLFTRGIDVQSVNVVINFDFPSVAETYLHRIGRTGRYGHLGLAINLITDKDTDNLFKVEAELGTRILAIPGEIDKRIYVSEFQYLEDNEPLLPSLIPKLAKPDACEEKKVTKETTEVQTIKVKESTEKVLTEVKDVTTSTDIADTK</sequence>
<dbReference type="CDD" id="cd18787">
    <property type="entry name" value="SF2_C_DEAD"/>
    <property type="match status" value="1"/>
</dbReference>
<dbReference type="Proteomes" id="UP001165289">
    <property type="component" value="Unassembled WGS sequence"/>
</dbReference>
<evidence type="ECO:0000259" key="10">
    <source>
        <dbReference type="PROSITE" id="PS51192"/>
    </source>
</evidence>